<proteinExistence type="predicted"/>
<evidence type="ECO:0000259" key="1">
    <source>
        <dbReference type="PROSITE" id="PS51502"/>
    </source>
</evidence>
<feature type="domain" description="Stress-response A/B barrel" evidence="1">
    <location>
        <begin position="3"/>
        <end position="95"/>
    </location>
</feature>
<dbReference type="EMBL" id="NGJZ01000002">
    <property type="protein sequence ID" value="RSU06974.1"/>
    <property type="molecule type" value="Genomic_DNA"/>
</dbReference>
<sequence>MRYIHNVLFNFDLKQMNPELLVPLVEKFHSIQGIQHVYFGKNSTPETDKTAGFNYGLTIFFDSYENLEAYATHPHHESFKNAIHNYTVAVCVMDFPVT</sequence>
<evidence type="ECO:0000313" key="3">
    <source>
        <dbReference type="Proteomes" id="UP000288669"/>
    </source>
</evidence>
<reference evidence="2 3" key="1">
    <citation type="submission" date="2017-05" db="EMBL/GenBank/DDBJ databases">
        <title>Vagococcus spp. assemblies.</title>
        <authorList>
            <person name="Gulvik C.A."/>
        </authorList>
    </citation>
    <scope>NUCLEOTIDE SEQUENCE [LARGE SCALE GENOMIC DNA]</scope>
    <source>
        <strain evidence="2 3">DSM 24756</strain>
    </source>
</reference>
<dbReference type="AlphaFoldDB" id="A0A430AGJ0"/>
<dbReference type="Pfam" id="PF07876">
    <property type="entry name" value="Dabb"/>
    <property type="match status" value="1"/>
</dbReference>
<dbReference type="PROSITE" id="PS51502">
    <property type="entry name" value="S_R_A_B_BARREL"/>
    <property type="match status" value="1"/>
</dbReference>
<comment type="caution">
    <text evidence="2">The sequence shown here is derived from an EMBL/GenBank/DDBJ whole genome shotgun (WGS) entry which is preliminary data.</text>
</comment>
<dbReference type="SMART" id="SM00886">
    <property type="entry name" value="Dabb"/>
    <property type="match status" value="1"/>
</dbReference>
<dbReference type="InterPro" id="IPR011008">
    <property type="entry name" value="Dimeric_a/b-barrel"/>
</dbReference>
<gene>
    <name evidence="2" type="ORF">CBF30_06855</name>
</gene>
<dbReference type="OrthoDB" id="9808130at2"/>
<evidence type="ECO:0000313" key="2">
    <source>
        <dbReference type="EMBL" id="RSU06974.1"/>
    </source>
</evidence>
<keyword evidence="3" id="KW-1185">Reference proteome</keyword>
<organism evidence="2 3">
    <name type="scientific">Vagococcus entomophilus</name>
    <dbReference type="NCBI Taxonomy" id="1160095"/>
    <lineage>
        <taxon>Bacteria</taxon>
        <taxon>Bacillati</taxon>
        <taxon>Bacillota</taxon>
        <taxon>Bacilli</taxon>
        <taxon>Lactobacillales</taxon>
        <taxon>Enterococcaceae</taxon>
        <taxon>Vagococcus</taxon>
    </lineage>
</organism>
<dbReference type="Gene3D" id="3.30.70.100">
    <property type="match status" value="1"/>
</dbReference>
<dbReference type="RefSeq" id="WP_126824192.1">
    <property type="nucleotide sequence ID" value="NZ_JBHLWU010000002.1"/>
</dbReference>
<name>A0A430AGJ0_9ENTE</name>
<dbReference type="InterPro" id="IPR013097">
    <property type="entry name" value="Dabb"/>
</dbReference>
<dbReference type="Proteomes" id="UP000288669">
    <property type="component" value="Unassembled WGS sequence"/>
</dbReference>
<dbReference type="SUPFAM" id="SSF54909">
    <property type="entry name" value="Dimeric alpha+beta barrel"/>
    <property type="match status" value="1"/>
</dbReference>
<protein>
    <recommendedName>
        <fullName evidence="1">Stress-response A/B barrel domain-containing protein</fullName>
    </recommendedName>
</protein>
<accession>A0A430AGJ0</accession>